<keyword evidence="4 6" id="KW-1133">Transmembrane helix</keyword>
<keyword evidence="9" id="KW-1185">Reference proteome</keyword>
<feature type="transmembrane region" description="Helical" evidence="6">
    <location>
        <begin position="324"/>
        <end position="346"/>
    </location>
</feature>
<proteinExistence type="predicted"/>
<dbReference type="AlphaFoldDB" id="A0A096CMT1"/>
<dbReference type="EMBL" id="JRNT01000032">
    <property type="protein sequence ID" value="KGF46629.1"/>
    <property type="molecule type" value="Genomic_DNA"/>
</dbReference>
<feature type="transmembrane region" description="Helical" evidence="6">
    <location>
        <begin position="240"/>
        <end position="258"/>
    </location>
</feature>
<gene>
    <name evidence="8" type="ORF">HMPREF0872_07545</name>
</gene>
<dbReference type="RefSeq" id="WP_038153036.1">
    <property type="nucleotide sequence ID" value="NZ_JRNT01000032.1"/>
</dbReference>
<feature type="transmembrane region" description="Helical" evidence="6">
    <location>
        <begin position="292"/>
        <end position="312"/>
    </location>
</feature>
<dbReference type="eggNOG" id="COG2223">
    <property type="taxonomic scope" value="Bacteria"/>
</dbReference>
<dbReference type="SUPFAM" id="SSF103473">
    <property type="entry name" value="MFS general substrate transporter"/>
    <property type="match status" value="1"/>
</dbReference>
<dbReference type="PANTHER" id="PTHR43129">
    <property type="entry name" value="FOSMIDOMYCIN RESISTANCE PROTEIN"/>
    <property type="match status" value="1"/>
</dbReference>
<feature type="transmembrane region" description="Helical" evidence="6">
    <location>
        <begin position="130"/>
        <end position="148"/>
    </location>
</feature>
<feature type="domain" description="Major facilitator superfamily (MFS) profile" evidence="7">
    <location>
        <begin position="1"/>
        <end position="381"/>
    </location>
</feature>
<dbReference type="CDD" id="cd17478">
    <property type="entry name" value="MFS_FsR"/>
    <property type="match status" value="1"/>
</dbReference>
<dbReference type="GO" id="GO:0005886">
    <property type="term" value="C:plasma membrane"/>
    <property type="evidence" value="ECO:0007669"/>
    <property type="project" value="UniProtKB-SubCell"/>
</dbReference>
<keyword evidence="3 6" id="KW-0812">Transmembrane</keyword>
<dbReference type="PROSITE" id="PS50850">
    <property type="entry name" value="MFS"/>
    <property type="match status" value="1"/>
</dbReference>
<feature type="transmembrane region" description="Helical" evidence="6">
    <location>
        <begin position="96"/>
        <end position="118"/>
    </location>
</feature>
<evidence type="ECO:0000256" key="2">
    <source>
        <dbReference type="ARBA" id="ARBA00022448"/>
    </source>
</evidence>
<dbReference type="InterPro" id="IPR011701">
    <property type="entry name" value="MFS"/>
</dbReference>
<dbReference type="Pfam" id="PF07690">
    <property type="entry name" value="MFS_1"/>
    <property type="match status" value="1"/>
</dbReference>
<dbReference type="InterPro" id="IPR036259">
    <property type="entry name" value="MFS_trans_sf"/>
</dbReference>
<evidence type="ECO:0000259" key="7">
    <source>
        <dbReference type="PROSITE" id="PS50850"/>
    </source>
</evidence>
<dbReference type="InterPro" id="IPR020846">
    <property type="entry name" value="MFS_dom"/>
</dbReference>
<feature type="transmembrane region" description="Helical" evidence="6">
    <location>
        <begin position="154"/>
        <end position="176"/>
    </location>
</feature>
<protein>
    <recommendedName>
        <fullName evidence="7">Major facilitator superfamily (MFS) profile domain-containing protein</fullName>
    </recommendedName>
</protein>
<evidence type="ECO:0000313" key="9">
    <source>
        <dbReference type="Proteomes" id="UP000029628"/>
    </source>
</evidence>
<keyword evidence="5 6" id="KW-0472">Membrane</keyword>
<feature type="transmembrane region" description="Helical" evidence="6">
    <location>
        <begin position="265"/>
        <end position="286"/>
    </location>
</feature>
<feature type="transmembrane region" description="Helical" evidence="6">
    <location>
        <begin position="20"/>
        <end position="40"/>
    </location>
</feature>
<evidence type="ECO:0000256" key="4">
    <source>
        <dbReference type="ARBA" id="ARBA00022989"/>
    </source>
</evidence>
<accession>A0A096CMT1</accession>
<organism evidence="8 9">
    <name type="scientific">Veillonella montpellierensis DNF00314</name>
    <dbReference type="NCBI Taxonomy" id="1401067"/>
    <lineage>
        <taxon>Bacteria</taxon>
        <taxon>Bacillati</taxon>
        <taxon>Bacillota</taxon>
        <taxon>Negativicutes</taxon>
        <taxon>Veillonellales</taxon>
        <taxon>Veillonellaceae</taxon>
        <taxon>Veillonella</taxon>
    </lineage>
</organism>
<evidence type="ECO:0000256" key="5">
    <source>
        <dbReference type="ARBA" id="ARBA00023136"/>
    </source>
</evidence>
<reference evidence="8 9" key="1">
    <citation type="submission" date="2014-07" db="EMBL/GenBank/DDBJ databases">
        <authorList>
            <person name="McCorrison J."/>
            <person name="Sanka R."/>
            <person name="Torralba M."/>
            <person name="Gillis M."/>
            <person name="Haft D.H."/>
            <person name="Methe B."/>
            <person name="Sutton G."/>
            <person name="Nelson K.E."/>
        </authorList>
    </citation>
    <scope>NUCLEOTIDE SEQUENCE [LARGE SCALE GENOMIC DNA]</scope>
    <source>
        <strain evidence="8 9">DNF00314</strain>
    </source>
</reference>
<evidence type="ECO:0000256" key="3">
    <source>
        <dbReference type="ARBA" id="ARBA00022692"/>
    </source>
</evidence>
<keyword evidence="2" id="KW-0813">Transport</keyword>
<evidence type="ECO:0000256" key="6">
    <source>
        <dbReference type="SAM" id="Phobius"/>
    </source>
</evidence>
<dbReference type="GO" id="GO:0022857">
    <property type="term" value="F:transmembrane transporter activity"/>
    <property type="evidence" value="ECO:0007669"/>
    <property type="project" value="InterPro"/>
</dbReference>
<comment type="caution">
    <text evidence="8">The sequence shown here is derived from an EMBL/GenBank/DDBJ whole genome shotgun (WGS) entry which is preliminary data.</text>
</comment>
<dbReference type="Proteomes" id="UP000029628">
    <property type="component" value="Unassembled WGS sequence"/>
</dbReference>
<dbReference type="Gene3D" id="1.20.1250.20">
    <property type="entry name" value="MFS general substrate transporter like domains"/>
    <property type="match status" value="2"/>
</dbReference>
<evidence type="ECO:0000313" key="8">
    <source>
        <dbReference type="EMBL" id="KGF46629.1"/>
    </source>
</evidence>
<feature type="transmembrane region" description="Helical" evidence="6">
    <location>
        <begin position="71"/>
        <end position="90"/>
    </location>
</feature>
<feature type="transmembrane region" description="Helical" evidence="6">
    <location>
        <begin position="216"/>
        <end position="234"/>
    </location>
</feature>
<sequence>MKSRLQPFMPALCHCVTDTAQGAIGALVPFFISTLGLSYYEAGTLMFANTTVASLAQPFFGYLSDKIKLPFCIPLGMLITTGSITAMAFADSYAMLVLLCLIAGIGSALFHPEGAMLVNRMGSHQAGKAMGTFAVGGNVGFAIGPLLVSGVYVVSVYALFAFLLLGFLAAGIYFYCRPGESQLQTTPNTPVKTTATGTNDWVSFSKLCVVITSRSICFGILITFIPLYWITYLYQTPELSNAALTIFFTIGAILTYYGGRQSDKLGFSTTIKIANLILLPTVIAFTMSNTTWLSYLLMMPLAYGVSAQYGSIIVLGQQYLAKNIGFASGITLGLGVTLGGLMTPLIGAIADAYTIRTAMQVMIPIVLLASITSFFLKDNSR</sequence>
<evidence type="ECO:0000256" key="1">
    <source>
        <dbReference type="ARBA" id="ARBA00004651"/>
    </source>
</evidence>
<name>A0A096CMT1_9FIRM</name>
<feature type="transmembrane region" description="Helical" evidence="6">
    <location>
        <begin position="358"/>
        <end position="376"/>
    </location>
</feature>
<dbReference type="PANTHER" id="PTHR43129:SF1">
    <property type="entry name" value="FOSMIDOMYCIN RESISTANCE PROTEIN"/>
    <property type="match status" value="1"/>
</dbReference>
<comment type="subcellular location">
    <subcellularLocation>
        <location evidence="1">Cell membrane</location>
        <topology evidence="1">Multi-pass membrane protein</topology>
    </subcellularLocation>
</comment>